<protein>
    <submittedName>
        <fullName evidence="1">Uncharacterized protein</fullName>
    </submittedName>
</protein>
<evidence type="ECO:0000313" key="1">
    <source>
        <dbReference type="EMBL" id="OHA90139.1"/>
    </source>
</evidence>
<organism evidence="1 2">
    <name type="scientific">Candidatus Zambryskibacteria bacterium RIFCSPHIGHO2_01_FULL_46_25</name>
    <dbReference type="NCBI Taxonomy" id="1802738"/>
    <lineage>
        <taxon>Bacteria</taxon>
        <taxon>Candidatus Zambryskiibacteriota</taxon>
    </lineage>
</organism>
<reference evidence="1 2" key="1">
    <citation type="journal article" date="2016" name="Nat. Commun.">
        <title>Thousands of microbial genomes shed light on interconnected biogeochemical processes in an aquifer system.</title>
        <authorList>
            <person name="Anantharaman K."/>
            <person name="Brown C.T."/>
            <person name="Hug L.A."/>
            <person name="Sharon I."/>
            <person name="Castelle C.J."/>
            <person name="Probst A.J."/>
            <person name="Thomas B.C."/>
            <person name="Singh A."/>
            <person name="Wilkins M.J."/>
            <person name="Karaoz U."/>
            <person name="Brodie E.L."/>
            <person name="Williams K.H."/>
            <person name="Hubbard S.S."/>
            <person name="Banfield J.F."/>
        </authorList>
    </citation>
    <scope>NUCLEOTIDE SEQUENCE [LARGE SCALE GENOMIC DNA]</scope>
</reference>
<proteinExistence type="predicted"/>
<sequence length="131" mass="14971">MMWRWKPNSQNRHIGGFALLEKKMIHQTLKGLNLNLDELSELEKLLAKNLLGLAGGQEMIELSNRGERGDKKFCLKIPGPRNFKQDYEVVLSRLSFDRNYVPAGTTFTASELLLTFLEDLAERLAIVKDHS</sequence>
<comment type="caution">
    <text evidence="1">The sequence shown here is derived from an EMBL/GenBank/DDBJ whole genome shotgun (WGS) entry which is preliminary data.</text>
</comment>
<dbReference type="EMBL" id="MHVH01000006">
    <property type="protein sequence ID" value="OHA90139.1"/>
    <property type="molecule type" value="Genomic_DNA"/>
</dbReference>
<evidence type="ECO:0000313" key="2">
    <source>
        <dbReference type="Proteomes" id="UP000178107"/>
    </source>
</evidence>
<gene>
    <name evidence="1" type="ORF">A2838_00715</name>
</gene>
<dbReference type="Proteomes" id="UP000178107">
    <property type="component" value="Unassembled WGS sequence"/>
</dbReference>
<dbReference type="AlphaFoldDB" id="A0A1G2SZW9"/>
<accession>A0A1G2SZW9</accession>
<name>A0A1G2SZW9_9BACT</name>